<protein>
    <submittedName>
        <fullName evidence="1">Uncharacterized protein</fullName>
    </submittedName>
</protein>
<organism evidence="1">
    <name type="scientific">Siphoviridae sp. cttFh17</name>
    <dbReference type="NCBI Taxonomy" id="2826491"/>
    <lineage>
        <taxon>Viruses</taxon>
        <taxon>Duplodnaviria</taxon>
        <taxon>Heunggongvirae</taxon>
        <taxon>Uroviricota</taxon>
        <taxon>Caudoviricetes</taxon>
    </lineage>
</organism>
<proteinExistence type="predicted"/>
<accession>A0A8S5NIH1</accession>
<reference evidence="1" key="1">
    <citation type="journal article" date="2021" name="Proc. Natl. Acad. Sci. U.S.A.">
        <title>A Catalog of Tens of Thousands of Viruses from Human Metagenomes Reveals Hidden Associations with Chronic Diseases.</title>
        <authorList>
            <person name="Tisza M.J."/>
            <person name="Buck C.B."/>
        </authorList>
    </citation>
    <scope>NUCLEOTIDE SEQUENCE</scope>
    <source>
        <strain evidence="1">CttFh17</strain>
    </source>
</reference>
<evidence type="ECO:0000313" key="1">
    <source>
        <dbReference type="EMBL" id="DAD94518.1"/>
    </source>
</evidence>
<sequence length="32" mass="3791">MVLTNKKYGSVWCTLHTLFVSSHRPLKMWGRL</sequence>
<name>A0A8S5NIH1_9CAUD</name>
<dbReference type="EMBL" id="BK015176">
    <property type="protein sequence ID" value="DAD94518.1"/>
    <property type="molecule type" value="Genomic_DNA"/>
</dbReference>